<dbReference type="InterPro" id="IPR001915">
    <property type="entry name" value="Peptidase_M48"/>
</dbReference>
<keyword evidence="5" id="KW-0862">Zinc</keyword>
<sequence>MTIRLSAGLLLATATIAAPVAAQQTRSISASDRQQGAQANPQLIAEYGGAYRRPQAAYVDRVGKRVAVQSGLSNATGDFTITTLNSPVENAFAIPGGYVYVTRQLLALMNSEAELASVLGHEVGHVAARHAAGRNTRSTIGSILAAGAGLVTGSSLATQLVGSGAQLYTLKYGRDQEYQADGLGVRYMTAAGYDPYAAADMLSALAASSDLSARVAGRNANAVPGWASTHPNSQERVRRAAQLAAATGKPETTPAQDTAFLRMLDGMPYDEDPAQGMIDGQTFRHPALRIRFTAPAGYRMANGADAVTIAGSGGQAQFQTSTASSLDAAIAARFQALGAAAGNGETQPGSANGVSYALRTIRAAANGRAVDATVVAYRFPSSVYTFTLVTPAGSGVGPFQPLLASVAPLSAADAAAVRGKVIRIVTVGPRDTVDTLAARMAYPDYRRERFVTLNGLGDGATLTPGTLVKLVVAG</sequence>
<dbReference type="PANTHER" id="PTHR22726:SF1">
    <property type="entry name" value="METALLOENDOPEPTIDASE OMA1, MITOCHONDRIAL"/>
    <property type="match status" value="1"/>
</dbReference>
<dbReference type="Pfam" id="PF01435">
    <property type="entry name" value="Peptidase_M48"/>
    <property type="match status" value="1"/>
</dbReference>
<keyword evidence="4" id="KW-0378">Hydrolase</keyword>
<dbReference type="PANTHER" id="PTHR22726">
    <property type="entry name" value="METALLOENDOPEPTIDASE OMA1"/>
    <property type="match status" value="1"/>
</dbReference>
<comment type="caution">
    <text evidence="9">The sequence shown here is derived from an EMBL/GenBank/DDBJ whole genome shotgun (WGS) entry which is preliminary data.</text>
</comment>
<dbReference type="EMBL" id="JAELXS010000006">
    <property type="protein sequence ID" value="MBJ6122624.1"/>
    <property type="molecule type" value="Genomic_DNA"/>
</dbReference>
<evidence type="ECO:0000256" key="2">
    <source>
        <dbReference type="ARBA" id="ARBA00022670"/>
    </source>
</evidence>
<evidence type="ECO:0000256" key="1">
    <source>
        <dbReference type="ARBA" id="ARBA00001947"/>
    </source>
</evidence>
<accession>A0ABS0XRG2</accession>
<evidence type="ECO:0000256" key="4">
    <source>
        <dbReference type="ARBA" id="ARBA00022801"/>
    </source>
</evidence>
<dbReference type="InterPro" id="IPR051156">
    <property type="entry name" value="Mito/Outer_Membr_Metalloprot"/>
</dbReference>
<evidence type="ECO:0000256" key="6">
    <source>
        <dbReference type="ARBA" id="ARBA00023049"/>
    </source>
</evidence>
<dbReference type="Gene3D" id="3.30.2010.10">
    <property type="entry name" value="Metalloproteases ('zincins'), catalytic domain"/>
    <property type="match status" value="1"/>
</dbReference>
<feature type="domain" description="Peptidase M48" evidence="8">
    <location>
        <begin position="55"/>
        <end position="241"/>
    </location>
</feature>
<keyword evidence="10" id="KW-1185">Reference proteome</keyword>
<evidence type="ECO:0000259" key="8">
    <source>
        <dbReference type="Pfam" id="PF01435"/>
    </source>
</evidence>
<organism evidence="9 10">
    <name type="scientific">Sphingomonas mollis</name>
    <dbReference type="NCBI Taxonomy" id="2795726"/>
    <lineage>
        <taxon>Bacteria</taxon>
        <taxon>Pseudomonadati</taxon>
        <taxon>Pseudomonadota</taxon>
        <taxon>Alphaproteobacteria</taxon>
        <taxon>Sphingomonadales</taxon>
        <taxon>Sphingomonadaceae</taxon>
        <taxon>Sphingomonas</taxon>
    </lineage>
</organism>
<evidence type="ECO:0000256" key="5">
    <source>
        <dbReference type="ARBA" id="ARBA00022833"/>
    </source>
</evidence>
<reference evidence="10" key="1">
    <citation type="submission" date="2020-12" db="EMBL/GenBank/DDBJ databases">
        <title>Hymenobacter sp.</title>
        <authorList>
            <person name="Kim M.K."/>
        </authorList>
    </citation>
    <scope>NUCLEOTIDE SEQUENCE [LARGE SCALE GENOMIC DNA]</scope>
    <source>
        <strain evidence="10">BT553</strain>
    </source>
</reference>
<protein>
    <submittedName>
        <fullName evidence="9">M48 family metalloprotease</fullName>
    </submittedName>
</protein>
<keyword evidence="7" id="KW-0732">Signal</keyword>
<comment type="cofactor">
    <cofactor evidence="1">
        <name>Zn(2+)</name>
        <dbReference type="ChEBI" id="CHEBI:29105"/>
    </cofactor>
</comment>
<evidence type="ECO:0000313" key="10">
    <source>
        <dbReference type="Proteomes" id="UP000640426"/>
    </source>
</evidence>
<proteinExistence type="predicted"/>
<evidence type="ECO:0000256" key="7">
    <source>
        <dbReference type="SAM" id="SignalP"/>
    </source>
</evidence>
<keyword evidence="3" id="KW-0479">Metal-binding</keyword>
<keyword evidence="6 9" id="KW-0482">Metalloprotease</keyword>
<keyword evidence="2" id="KW-0645">Protease</keyword>
<dbReference type="RefSeq" id="WP_199038428.1">
    <property type="nucleotide sequence ID" value="NZ_JAELXS010000006.1"/>
</dbReference>
<feature type="chain" id="PRO_5045598160" evidence="7">
    <location>
        <begin position="23"/>
        <end position="474"/>
    </location>
</feature>
<feature type="signal peptide" evidence="7">
    <location>
        <begin position="1"/>
        <end position="22"/>
    </location>
</feature>
<name>A0ABS0XRG2_9SPHN</name>
<gene>
    <name evidence="9" type="ORF">JAO74_12560</name>
</gene>
<dbReference type="GO" id="GO:0008237">
    <property type="term" value="F:metallopeptidase activity"/>
    <property type="evidence" value="ECO:0007669"/>
    <property type="project" value="UniProtKB-KW"/>
</dbReference>
<dbReference type="Proteomes" id="UP000640426">
    <property type="component" value="Unassembled WGS sequence"/>
</dbReference>
<evidence type="ECO:0000313" key="9">
    <source>
        <dbReference type="EMBL" id="MBJ6122624.1"/>
    </source>
</evidence>
<evidence type="ECO:0000256" key="3">
    <source>
        <dbReference type="ARBA" id="ARBA00022723"/>
    </source>
</evidence>